<evidence type="ECO:0000313" key="6">
    <source>
        <dbReference type="Proteomes" id="UP000229362"/>
    </source>
</evidence>
<dbReference type="GO" id="GO:0005737">
    <property type="term" value="C:cytoplasm"/>
    <property type="evidence" value="ECO:0007669"/>
    <property type="project" value="UniProtKB-SubCell"/>
</dbReference>
<dbReference type="InterPro" id="IPR013221">
    <property type="entry name" value="Mur_ligase_cen"/>
</dbReference>
<dbReference type="GO" id="GO:0008360">
    <property type="term" value="P:regulation of cell shape"/>
    <property type="evidence" value="ECO:0007669"/>
    <property type="project" value="UniProtKB-KW"/>
</dbReference>
<evidence type="ECO:0000256" key="1">
    <source>
        <dbReference type="ARBA" id="ARBA00005898"/>
    </source>
</evidence>
<dbReference type="Pfam" id="PF08245">
    <property type="entry name" value="Mur_ligase_M"/>
    <property type="match status" value="1"/>
</dbReference>
<keyword evidence="2" id="KW-0133">Cell shape</keyword>
<keyword evidence="2" id="KW-0961">Cell wall biogenesis/degradation</keyword>
<dbReference type="InterPro" id="IPR004101">
    <property type="entry name" value="Mur_ligase_C"/>
</dbReference>
<dbReference type="InterPro" id="IPR005761">
    <property type="entry name" value="UDP-N-AcMur-Glu-dNH2Pim_ligase"/>
</dbReference>
<dbReference type="AlphaFoldDB" id="A0A2M6VZP5"/>
<dbReference type="PANTHER" id="PTHR23135:SF4">
    <property type="entry name" value="UDP-N-ACETYLMURAMOYL-L-ALANYL-D-GLUTAMATE--2,6-DIAMINOPIMELATE LIGASE MURE HOMOLOG, CHLOROPLASTIC"/>
    <property type="match status" value="1"/>
</dbReference>
<sequence length="451" mass="49792">MVLQCMKAVIKKIIPKSVLNLRHLFFAWTGAVTYHHPSEELLVIGVTGTSGKSSTVCFLRQLLEHAGFTVGSLSTIDFYIAGENRLNDKKMTMLGRSAIQKYLREMVEAKCDIAIVETTSEGAVQYRHRCINYDMMVLTNLYPEHIDSHGSFEKYKQAKKDIFSYVAHSKRKTLQKKVGKTAIVNANNEHAGEFLLEAFDERRLFSRSDEKVYVSEYQHSGASAHQHISSVVVRKGGLSFDVDGRGYTAPMYGEHNVLNITAAMSVLSALGVPAETIQAGVSQLQSPAGRLEFIPEAEAHQFQIIVDYAFEPGAMAGLYSVVDVLQPKRVIHVFGSTGGGRDIERRFTVGTYIGERADMCIVTDEDPYDDDPMAIMNDVASAVAATGKKEHTDLFKIVDRAKAIAKAISLAKPGDLVLVTGKGSEQAMVVKGELVPWDDRAEVRKALKKKK</sequence>
<comment type="similarity">
    <text evidence="1">Belongs to the MurCDEF family. MurE subfamily.</text>
</comment>
<dbReference type="NCBIfam" id="TIGR01085">
    <property type="entry name" value="murE"/>
    <property type="match status" value="1"/>
</dbReference>
<dbReference type="InterPro" id="IPR036615">
    <property type="entry name" value="Mur_ligase_C_dom_sf"/>
</dbReference>
<dbReference type="GO" id="GO:0016881">
    <property type="term" value="F:acid-amino acid ligase activity"/>
    <property type="evidence" value="ECO:0007669"/>
    <property type="project" value="InterPro"/>
</dbReference>
<feature type="domain" description="Mur ligase central" evidence="4">
    <location>
        <begin position="46"/>
        <end position="266"/>
    </location>
</feature>
<dbReference type="Pfam" id="PF02875">
    <property type="entry name" value="Mur_ligase_C"/>
    <property type="match status" value="1"/>
</dbReference>
<evidence type="ECO:0008006" key="7">
    <source>
        <dbReference type="Google" id="ProtNLM"/>
    </source>
</evidence>
<comment type="caution">
    <text evidence="5">The sequence shown here is derived from an EMBL/GenBank/DDBJ whole genome shotgun (WGS) entry which is preliminary data.</text>
</comment>
<evidence type="ECO:0000313" key="5">
    <source>
        <dbReference type="EMBL" id="PIT86033.1"/>
    </source>
</evidence>
<keyword evidence="2" id="KW-0573">Peptidoglycan synthesis</keyword>
<dbReference type="PANTHER" id="PTHR23135">
    <property type="entry name" value="MUR LIGASE FAMILY MEMBER"/>
    <property type="match status" value="1"/>
</dbReference>
<dbReference type="SUPFAM" id="SSF53244">
    <property type="entry name" value="MurD-like peptide ligases, peptide-binding domain"/>
    <property type="match status" value="1"/>
</dbReference>
<keyword evidence="2" id="KW-0132">Cell division</keyword>
<keyword evidence="2" id="KW-0131">Cell cycle</keyword>
<evidence type="ECO:0000259" key="4">
    <source>
        <dbReference type="Pfam" id="PF08245"/>
    </source>
</evidence>
<comment type="subcellular location">
    <subcellularLocation>
        <location evidence="2">Cytoplasm</location>
    </subcellularLocation>
</comment>
<evidence type="ECO:0000259" key="3">
    <source>
        <dbReference type="Pfam" id="PF02875"/>
    </source>
</evidence>
<gene>
    <name evidence="5" type="ORF">COU33_05410</name>
</gene>
<dbReference type="Gene3D" id="3.90.190.20">
    <property type="entry name" value="Mur ligase, C-terminal domain"/>
    <property type="match status" value="1"/>
</dbReference>
<organism evidence="5 6">
    <name type="scientific">Candidatus Magasanikbacteria bacterium CG10_big_fil_rev_8_21_14_0_10_43_6</name>
    <dbReference type="NCBI Taxonomy" id="1974650"/>
    <lineage>
        <taxon>Bacteria</taxon>
        <taxon>Candidatus Magasanikiibacteriota</taxon>
    </lineage>
</organism>
<feature type="domain" description="Mur ligase C-terminal" evidence="3">
    <location>
        <begin position="289"/>
        <end position="423"/>
    </location>
</feature>
<dbReference type="GO" id="GO:0071555">
    <property type="term" value="P:cell wall organization"/>
    <property type="evidence" value="ECO:0007669"/>
    <property type="project" value="UniProtKB-KW"/>
</dbReference>
<dbReference type="SUPFAM" id="SSF53623">
    <property type="entry name" value="MurD-like peptide ligases, catalytic domain"/>
    <property type="match status" value="1"/>
</dbReference>
<dbReference type="Gene3D" id="3.40.1190.10">
    <property type="entry name" value="Mur-like, catalytic domain"/>
    <property type="match status" value="1"/>
</dbReference>
<dbReference type="GO" id="GO:0051301">
    <property type="term" value="P:cell division"/>
    <property type="evidence" value="ECO:0007669"/>
    <property type="project" value="UniProtKB-KW"/>
</dbReference>
<name>A0A2M6VZP5_9BACT</name>
<accession>A0A2M6VZP5</accession>
<dbReference type="InterPro" id="IPR036565">
    <property type="entry name" value="Mur-like_cat_sf"/>
</dbReference>
<dbReference type="GO" id="GO:0005524">
    <property type="term" value="F:ATP binding"/>
    <property type="evidence" value="ECO:0007669"/>
    <property type="project" value="InterPro"/>
</dbReference>
<proteinExistence type="inferred from homology"/>
<dbReference type="Proteomes" id="UP000229362">
    <property type="component" value="Unassembled WGS sequence"/>
</dbReference>
<reference evidence="6" key="1">
    <citation type="submission" date="2017-09" db="EMBL/GenBank/DDBJ databases">
        <title>Depth-based differentiation of microbial function through sediment-hosted aquifers and enrichment of novel symbionts in the deep terrestrial subsurface.</title>
        <authorList>
            <person name="Probst A.J."/>
            <person name="Ladd B."/>
            <person name="Jarett J.K."/>
            <person name="Geller-Mcgrath D.E."/>
            <person name="Sieber C.M.K."/>
            <person name="Emerson J.B."/>
            <person name="Anantharaman K."/>
            <person name="Thomas B.C."/>
            <person name="Malmstrom R."/>
            <person name="Stieglmeier M."/>
            <person name="Klingl A."/>
            <person name="Woyke T."/>
            <person name="Ryan C.M."/>
            <person name="Banfield J.F."/>
        </authorList>
    </citation>
    <scope>NUCLEOTIDE SEQUENCE [LARGE SCALE GENOMIC DNA]</scope>
</reference>
<protein>
    <recommendedName>
        <fullName evidence="7">UDP-N-acetylmuramoyl-L-alanyl-D-glutamate--2, 6-diaminopimelate ligase</fullName>
    </recommendedName>
</protein>
<dbReference type="EMBL" id="PFBZ01000230">
    <property type="protein sequence ID" value="PIT86033.1"/>
    <property type="molecule type" value="Genomic_DNA"/>
</dbReference>
<evidence type="ECO:0000256" key="2">
    <source>
        <dbReference type="RuleBase" id="RU004135"/>
    </source>
</evidence>
<dbReference type="GO" id="GO:0009252">
    <property type="term" value="P:peptidoglycan biosynthetic process"/>
    <property type="evidence" value="ECO:0007669"/>
    <property type="project" value="UniProtKB-UniPathway"/>
</dbReference>
<comment type="pathway">
    <text evidence="2">Cell wall biogenesis; peptidoglycan biosynthesis.</text>
</comment>
<dbReference type="UniPathway" id="UPA00219"/>